<dbReference type="Gene3D" id="2.170.130.10">
    <property type="entry name" value="TonB-dependent receptor, plug domain"/>
    <property type="match status" value="1"/>
</dbReference>
<evidence type="ECO:0000256" key="11">
    <source>
        <dbReference type="RuleBase" id="RU003357"/>
    </source>
</evidence>
<dbReference type="PATRIC" id="fig|1166018.3.peg.2605"/>
<dbReference type="Pfam" id="PF00593">
    <property type="entry name" value="TonB_dep_Rec_b-barrel"/>
    <property type="match status" value="1"/>
</dbReference>
<evidence type="ECO:0000259" key="13">
    <source>
        <dbReference type="Pfam" id="PF07715"/>
    </source>
</evidence>
<feature type="domain" description="TonB-dependent receptor plug" evidence="13">
    <location>
        <begin position="130"/>
        <end position="231"/>
    </location>
</feature>
<dbReference type="HOGENOM" id="CLU_008287_10_0_10"/>
<dbReference type="Pfam" id="PF07715">
    <property type="entry name" value="Plug"/>
    <property type="match status" value="1"/>
</dbReference>
<dbReference type="InterPro" id="IPR012910">
    <property type="entry name" value="Plug_dom"/>
</dbReference>
<gene>
    <name evidence="14" type="ORF">FAES_0889</name>
</gene>
<dbReference type="PANTHER" id="PTHR30069">
    <property type="entry name" value="TONB-DEPENDENT OUTER MEMBRANE RECEPTOR"/>
    <property type="match status" value="1"/>
</dbReference>
<dbReference type="InterPro" id="IPR000531">
    <property type="entry name" value="Beta-barrel_TonB"/>
</dbReference>
<dbReference type="InterPro" id="IPR036942">
    <property type="entry name" value="Beta-barrel_TonB_sf"/>
</dbReference>
<evidence type="ECO:0000256" key="3">
    <source>
        <dbReference type="ARBA" id="ARBA00022452"/>
    </source>
</evidence>
<evidence type="ECO:0000256" key="8">
    <source>
        <dbReference type="ARBA" id="ARBA00023170"/>
    </source>
</evidence>
<evidence type="ECO:0000259" key="12">
    <source>
        <dbReference type="Pfam" id="PF00593"/>
    </source>
</evidence>
<dbReference type="Pfam" id="PF13715">
    <property type="entry name" value="CarbopepD_reg_2"/>
    <property type="match status" value="1"/>
</dbReference>
<feature type="domain" description="TonB-dependent receptor-like beta-barrel" evidence="12">
    <location>
        <begin position="316"/>
        <end position="778"/>
    </location>
</feature>
<dbReference type="KEGG" id="fae:FAES_0889"/>
<comment type="similarity">
    <text evidence="10 11">Belongs to the TonB-dependent receptor family.</text>
</comment>
<keyword evidence="8" id="KW-0675">Receptor</keyword>
<dbReference type="GO" id="GO:0015344">
    <property type="term" value="F:siderophore uptake transmembrane transporter activity"/>
    <property type="evidence" value="ECO:0007669"/>
    <property type="project" value="TreeGrafter"/>
</dbReference>
<keyword evidence="4 10" id="KW-0812">Transmembrane</keyword>
<dbReference type="Proteomes" id="UP000011058">
    <property type="component" value="Chromosome"/>
</dbReference>
<evidence type="ECO:0000256" key="7">
    <source>
        <dbReference type="ARBA" id="ARBA00023136"/>
    </source>
</evidence>
<dbReference type="SUPFAM" id="SSF56935">
    <property type="entry name" value="Porins"/>
    <property type="match status" value="1"/>
</dbReference>
<dbReference type="PROSITE" id="PS52016">
    <property type="entry name" value="TONB_DEPENDENT_REC_3"/>
    <property type="match status" value="1"/>
</dbReference>
<dbReference type="EMBL" id="HE796683">
    <property type="protein sequence ID" value="CCG98900.1"/>
    <property type="molecule type" value="Genomic_DNA"/>
</dbReference>
<dbReference type="RefSeq" id="WP_015330000.1">
    <property type="nucleotide sequence ID" value="NC_020054.1"/>
</dbReference>
<evidence type="ECO:0000256" key="9">
    <source>
        <dbReference type="ARBA" id="ARBA00023237"/>
    </source>
</evidence>
<dbReference type="AlphaFoldDB" id="I0K447"/>
<dbReference type="Gene3D" id="2.40.170.20">
    <property type="entry name" value="TonB-dependent receptor, beta-barrel domain"/>
    <property type="match status" value="1"/>
</dbReference>
<name>I0K447_9BACT</name>
<evidence type="ECO:0000256" key="6">
    <source>
        <dbReference type="ARBA" id="ARBA00023077"/>
    </source>
</evidence>
<protein>
    <submittedName>
        <fullName evidence="14">Iron complex outermembrane recepter protein</fullName>
    </submittedName>
</protein>
<evidence type="ECO:0000313" key="15">
    <source>
        <dbReference type="Proteomes" id="UP000011058"/>
    </source>
</evidence>
<evidence type="ECO:0000256" key="2">
    <source>
        <dbReference type="ARBA" id="ARBA00022448"/>
    </source>
</evidence>
<accession>I0K447</accession>
<proteinExistence type="inferred from homology"/>
<dbReference type="InterPro" id="IPR037066">
    <property type="entry name" value="Plug_dom_sf"/>
</dbReference>
<dbReference type="PANTHER" id="PTHR30069:SF29">
    <property type="entry name" value="HEMOGLOBIN AND HEMOGLOBIN-HAPTOGLOBIN-BINDING PROTEIN 1-RELATED"/>
    <property type="match status" value="1"/>
</dbReference>
<dbReference type="GO" id="GO:0044718">
    <property type="term" value="P:siderophore transmembrane transport"/>
    <property type="evidence" value="ECO:0007669"/>
    <property type="project" value="TreeGrafter"/>
</dbReference>
<evidence type="ECO:0000256" key="4">
    <source>
        <dbReference type="ARBA" id="ARBA00022692"/>
    </source>
</evidence>
<reference evidence="14 15" key="1">
    <citation type="journal article" date="2012" name="J. Bacteriol.">
        <title>Genome Sequence of Fibrella aestuarina BUZ 2T, a Filamentous Marine Bacterium.</title>
        <authorList>
            <person name="Filippini M."/>
            <person name="Qi W."/>
            <person name="Blom J."/>
            <person name="Goesmann A."/>
            <person name="Smits T.H."/>
            <person name="Bagheri H.C."/>
        </authorList>
    </citation>
    <scope>NUCLEOTIDE SEQUENCE [LARGE SCALE GENOMIC DNA]</scope>
    <source>
        <strain evidence="15">BUZ 2T</strain>
    </source>
</reference>
<evidence type="ECO:0000256" key="1">
    <source>
        <dbReference type="ARBA" id="ARBA00004571"/>
    </source>
</evidence>
<dbReference type="Gene3D" id="2.60.40.1120">
    <property type="entry name" value="Carboxypeptidase-like, regulatory domain"/>
    <property type="match status" value="1"/>
</dbReference>
<evidence type="ECO:0000256" key="10">
    <source>
        <dbReference type="PROSITE-ProRule" id="PRU01360"/>
    </source>
</evidence>
<keyword evidence="7 10" id="KW-0472">Membrane</keyword>
<dbReference type="GO" id="GO:0009279">
    <property type="term" value="C:cell outer membrane"/>
    <property type="evidence" value="ECO:0007669"/>
    <property type="project" value="UniProtKB-SubCell"/>
</dbReference>
<keyword evidence="9 10" id="KW-0998">Cell outer membrane</keyword>
<keyword evidence="2 10" id="KW-0813">Transport</keyword>
<sequence length="809" mass="89773">MRSIRFLSIGTLILWGLGNAFPSLGQTPCQCFVKGDVLDRETRQPIPGATLLIKETGRGTTAGPDGKYRIDNLCEGTYTLVARIIGYKEIEQRVVLEHHADEAQAEMLLSEEVQHLQNVNVTAQKTDAMSSQAVVALEGRALDQTRGLTLGDALRNLTGVTTLQTGASVVKPVIHGMHSNRVLILNNGIRQEGQQWGSEHGPEIDPFVASRVLLIKGAAGVRYGSDAIGGVILVEPAVLPTAGGIHGQVNLAGFSNGQQGVASVQVEGTFGGAVVVDSLPTPTARFGWRVQGTAKRAGNLRTPTYYLDNTGVSELNGSAALTYRTTNWQSDVFYSRFSSTIGIFSGSHIGSLTDLQQVLTSGEPLIKSGFSYAIGRPNQQITHDLLKWQTSYKPHPGVDWNLTLARQSDDRMEYDLHVPRNDSLAALNRPELRFQLTTYTADLVRSHRGGGNRSGSVGVSGLFQYNIMSGRPLIPNFQNYTLGTFWIEKLRVGSWEYEAGLRIDWRRMQIFRYVGSGSRRVLEEPVFLFASPSGTIGATHYHNDHWTTRFNIGTAWRAPNISELFSDGVHHGAAAYEQGDDQLRPETNYSLNLTTEWHTARVQAEVGVFYNYIRNYIYLKPQPEPILTVRGAFPFFKYTQTDAIYTGLDATVDVLLGTRWNWTTKPSYLYVQDVRTDQAIVMIPPNRWENTLRFALGRTQPGVAQPSVAQPGTFRSGRWRDTYLSVGNLLVARQNRVPANSDFAPPPPAYSLWTASVGGTWAFSDKQHIDVSLTATNLFDVQYRDYLNRFRYYANDIGRNIALRVKWGF</sequence>
<dbReference type="OrthoDB" id="9795928at2"/>
<dbReference type="eggNOG" id="COG4771">
    <property type="taxonomic scope" value="Bacteria"/>
</dbReference>
<evidence type="ECO:0000256" key="5">
    <source>
        <dbReference type="ARBA" id="ARBA00022729"/>
    </source>
</evidence>
<dbReference type="InterPro" id="IPR039426">
    <property type="entry name" value="TonB-dep_rcpt-like"/>
</dbReference>
<keyword evidence="15" id="KW-1185">Reference proteome</keyword>
<keyword evidence="6 11" id="KW-0798">TonB box</keyword>
<dbReference type="InterPro" id="IPR008969">
    <property type="entry name" value="CarboxyPept-like_regulatory"/>
</dbReference>
<organism evidence="14 15">
    <name type="scientific">Fibrella aestuarina BUZ 2</name>
    <dbReference type="NCBI Taxonomy" id="1166018"/>
    <lineage>
        <taxon>Bacteria</taxon>
        <taxon>Pseudomonadati</taxon>
        <taxon>Bacteroidota</taxon>
        <taxon>Cytophagia</taxon>
        <taxon>Cytophagales</taxon>
        <taxon>Spirosomataceae</taxon>
        <taxon>Fibrella</taxon>
    </lineage>
</organism>
<keyword evidence="3 10" id="KW-1134">Transmembrane beta strand</keyword>
<dbReference type="SUPFAM" id="SSF49464">
    <property type="entry name" value="Carboxypeptidase regulatory domain-like"/>
    <property type="match status" value="1"/>
</dbReference>
<dbReference type="STRING" id="1166018.FAES_0889"/>
<keyword evidence="5" id="KW-0732">Signal</keyword>
<evidence type="ECO:0000313" key="14">
    <source>
        <dbReference type="EMBL" id="CCG98900.1"/>
    </source>
</evidence>
<comment type="subcellular location">
    <subcellularLocation>
        <location evidence="1 10">Cell outer membrane</location>
        <topology evidence="1 10">Multi-pass membrane protein</topology>
    </subcellularLocation>
</comment>